<dbReference type="Proteomes" id="UP001516400">
    <property type="component" value="Unassembled WGS sequence"/>
</dbReference>
<sequence>MIYVMMFTKHFRFLKADIFSNEIRRLCSKISTYMELNDGTVVVEKVGEVTTIGINRPEKRNCINSSTSRLLEIAIENFENDSSSYVGIIHGIGGNFCSGEDLEEIANQSSPKTSSMDFSHKIRTKPLVAAVSGYAVGGGLNIVLMCDLIVLEENALLGFYNRRFGLPCSKRQTHRLAATVGLSRALDLILTGRTLTAEEAFQWGLANRIVACGTALGQALQLARSLVKFPQQCLLHDRNILYESVFNINLHDENTNPSTVFHEESTHGAQKFVQMGIGKHGKSYNLKKKHIPDWEKE</sequence>
<dbReference type="InterPro" id="IPR001753">
    <property type="entry name" value="Enoyl-CoA_hydra/iso"/>
</dbReference>
<evidence type="ECO:0000313" key="4">
    <source>
        <dbReference type="Proteomes" id="UP001516400"/>
    </source>
</evidence>
<dbReference type="AlphaFoldDB" id="A0ABD2N0S1"/>
<dbReference type="InterPro" id="IPR018376">
    <property type="entry name" value="Enoyl-CoA_hyd/isom_CS"/>
</dbReference>
<dbReference type="SUPFAM" id="SSF52096">
    <property type="entry name" value="ClpP/crotonase"/>
    <property type="match status" value="1"/>
</dbReference>
<gene>
    <name evidence="3" type="ORF">HHI36_022768</name>
</gene>
<dbReference type="Pfam" id="PF00378">
    <property type="entry name" value="ECH_1"/>
    <property type="match status" value="1"/>
</dbReference>
<name>A0ABD2N0S1_9CUCU</name>
<dbReference type="InterPro" id="IPR029045">
    <property type="entry name" value="ClpP/crotonase-like_dom_sf"/>
</dbReference>
<keyword evidence="4" id="KW-1185">Reference proteome</keyword>
<evidence type="ECO:0000313" key="3">
    <source>
        <dbReference type="EMBL" id="KAL3272288.1"/>
    </source>
</evidence>
<evidence type="ECO:0000256" key="2">
    <source>
        <dbReference type="RuleBase" id="RU003707"/>
    </source>
</evidence>
<dbReference type="PROSITE" id="PS00166">
    <property type="entry name" value="ENOYL_COA_HYDRATASE"/>
    <property type="match status" value="1"/>
</dbReference>
<comment type="caution">
    <text evidence="3">The sequence shown here is derived from an EMBL/GenBank/DDBJ whole genome shotgun (WGS) entry which is preliminary data.</text>
</comment>
<accession>A0ABD2N0S1</accession>
<proteinExistence type="inferred from homology"/>
<protein>
    <recommendedName>
        <fullName evidence="5">Enoyl-CoA hydratase</fullName>
    </recommendedName>
</protein>
<dbReference type="PANTHER" id="PTHR43802">
    <property type="entry name" value="ENOYL-COA HYDRATASE"/>
    <property type="match status" value="1"/>
</dbReference>
<organism evidence="3 4">
    <name type="scientific">Cryptolaemus montrouzieri</name>
    <dbReference type="NCBI Taxonomy" id="559131"/>
    <lineage>
        <taxon>Eukaryota</taxon>
        <taxon>Metazoa</taxon>
        <taxon>Ecdysozoa</taxon>
        <taxon>Arthropoda</taxon>
        <taxon>Hexapoda</taxon>
        <taxon>Insecta</taxon>
        <taxon>Pterygota</taxon>
        <taxon>Neoptera</taxon>
        <taxon>Endopterygota</taxon>
        <taxon>Coleoptera</taxon>
        <taxon>Polyphaga</taxon>
        <taxon>Cucujiformia</taxon>
        <taxon>Coccinelloidea</taxon>
        <taxon>Coccinellidae</taxon>
        <taxon>Scymninae</taxon>
        <taxon>Scymnini</taxon>
        <taxon>Cryptolaemus</taxon>
    </lineage>
</organism>
<dbReference type="Gene3D" id="1.10.287.2460">
    <property type="match status" value="1"/>
</dbReference>
<reference evidence="3 4" key="1">
    <citation type="journal article" date="2021" name="BMC Biol.">
        <title>Horizontally acquired antibacterial genes associated with adaptive radiation of ladybird beetles.</title>
        <authorList>
            <person name="Li H.S."/>
            <person name="Tang X.F."/>
            <person name="Huang Y.H."/>
            <person name="Xu Z.Y."/>
            <person name="Chen M.L."/>
            <person name="Du X.Y."/>
            <person name="Qiu B.Y."/>
            <person name="Chen P.T."/>
            <person name="Zhang W."/>
            <person name="Slipinski A."/>
            <person name="Escalona H.E."/>
            <person name="Waterhouse R.M."/>
            <person name="Zwick A."/>
            <person name="Pang H."/>
        </authorList>
    </citation>
    <scope>NUCLEOTIDE SEQUENCE [LARGE SCALE GENOMIC DNA]</scope>
    <source>
        <strain evidence="3">SYSU2018</strain>
    </source>
</reference>
<comment type="similarity">
    <text evidence="1 2">Belongs to the enoyl-CoA hydratase/isomerase family.</text>
</comment>
<dbReference type="EMBL" id="JABFTP020000042">
    <property type="protein sequence ID" value="KAL3272288.1"/>
    <property type="molecule type" value="Genomic_DNA"/>
</dbReference>
<dbReference type="CDD" id="cd06558">
    <property type="entry name" value="crotonase-like"/>
    <property type="match status" value="1"/>
</dbReference>
<evidence type="ECO:0008006" key="5">
    <source>
        <dbReference type="Google" id="ProtNLM"/>
    </source>
</evidence>
<dbReference type="Gene3D" id="3.90.226.10">
    <property type="entry name" value="2-enoyl-CoA Hydratase, Chain A, domain 1"/>
    <property type="match status" value="1"/>
</dbReference>
<dbReference type="PANTHER" id="PTHR43802:SF1">
    <property type="entry name" value="IP11341P-RELATED"/>
    <property type="match status" value="1"/>
</dbReference>
<evidence type="ECO:0000256" key="1">
    <source>
        <dbReference type="ARBA" id="ARBA00005254"/>
    </source>
</evidence>